<keyword evidence="4 7" id="KW-0479">Metal-binding</keyword>
<dbReference type="Pfam" id="PF00067">
    <property type="entry name" value="p450"/>
    <property type="match status" value="1"/>
</dbReference>
<dbReference type="FunCoup" id="F0XF85">
    <property type="interactions" value="1305"/>
</dbReference>
<dbReference type="InterPro" id="IPR017972">
    <property type="entry name" value="Cyt_P450_CS"/>
</dbReference>
<dbReference type="OrthoDB" id="1470350at2759"/>
<dbReference type="GO" id="GO:0016705">
    <property type="term" value="F:oxidoreductase activity, acting on paired donors, with incorporation or reduction of molecular oxygen"/>
    <property type="evidence" value="ECO:0007669"/>
    <property type="project" value="InterPro"/>
</dbReference>
<sequence length="535" mass="60337">MSLIRTTCTCTLFFPSTFGIYRWPSCIPPSVRLVYIFFVYPYYASPLRRLPGPKDHHFLIGHQLNQFRSGSPEEPYKSWMNQWPHEPFIRYFEVGNADAVLINSLEPYREVLHTKCYSFVRTKPFRRLIGDIIGVGLVFAEGTEHIAQRKALGGENPPILCPSSKSNGPRVAYLPIFSDKAQRLANEIGSLCSANGGLVESMYTESEGHSCFYTLKITLDVIGIFCLGIDLANLEGKTEFLTCYQKMFDLSPLGMTLAAVNLVLPIRWLPFPENIAFLSASARLRAILTDMVEERIQKLAEFRQSSNRTDLLTYMIEEKYNSKKDAWSKEDLVEQVLNVMATGHETTASALTWATLALSQNPHVVEKLRAEAEPLYQRDSSLDFADIEHLHYLDYFLREVVRVYCPVSGIPREAIEDVVIAGQLIPKGTIVMPVPAVIQHNPSIWGEDASQFDPDRWGRISGGASENTYAWAAFGHGPRSCIGKAFAMLNFKTVILALVTQYNIEPLRNDKVEVVNPSGQLRPREGLWMRISKAN</sequence>
<dbReference type="SUPFAM" id="SSF48264">
    <property type="entry name" value="Cytochrome P450"/>
    <property type="match status" value="1"/>
</dbReference>
<evidence type="ECO:0000256" key="2">
    <source>
        <dbReference type="ARBA" id="ARBA00010617"/>
    </source>
</evidence>
<dbReference type="RefSeq" id="XP_014172909.1">
    <property type="nucleotide sequence ID" value="XM_014317434.1"/>
</dbReference>
<dbReference type="HOGENOM" id="CLU_001570_5_11_1"/>
<evidence type="ECO:0000256" key="5">
    <source>
        <dbReference type="ARBA" id="ARBA00023004"/>
    </source>
</evidence>
<dbReference type="GeneID" id="25976662"/>
<keyword evidence="6 8" id="KW-0503">Monooxygenase</keyword>
<comment type="similarity">
    <text evidence="2 8">Belongs to the cytochrome P450 family.</text>
</comment>
<reference evidence="9 10" key="1">
    <citation type="journal article" date="2011" name="Proc. Natl. Acad. Sci. U.S.A.">
        <title>Genome and transcriptome analyses of the mountain pine beetle-fungal symbiont Grosmannia clavigera, a lodgepole pine pathogen.</title>
        <authorList>
            <person name="DiGuistini S."/>
            <person name="Wang Y."/>
            <person name="Liao N.Y."/>
            <person name="Taylor G."/>
            <person name="Tanguay P."/>
            <person name="Feau N."/>
            <person name="Henrissat B."/>
            <person name="Chan S.K."/>
            <person name="Hesse-Orce U."/>
            <person name="Alamouti S.M."/>
            <person name="Tsui C.K.M."/>
            <person name="Docking R.T."/>
            <person name="Levasseur A."/>
            <person name="Haridas S."/>
            <person name="Robertson G."/>
            <person name="Birol I."/>
            <person name="Holt R.A."/>
            <person name="Marra M.A."/>
            <person name="Hamelin R.C."/>
            <person name="Hirst M."/>
            <person name="Jones S.J.M."/>
            <person name="Bohlmann J."/>
            <person name="Breuil C."/>
        </authorList>
    </citation>
    <scope>NUCLEOTIDE SEQUENCE [LARGE SCALE GENOMIC DNA]</scope>
    <source>
        <strain evidence="10">kw1407 / UAMH 11150</strain>
    </source>
</reference>
<dbReference type="PANTHER" id="PTHR24305">
    <property type="entry name" value="CYTOCHROME P450"/>
    <property type="match status" value="1"/>
</dbReference>
<dbReference type="PANTHER" id="PTHR24305:SF166">
    <property type="entry name" value="CYTOCHROME P450 12A4, MITOCHONDRIAL-RELATED"/>
    <property type="match status" value="1"/>
</dbReference>
<dbReference type="PRINTS" id="PR00465">
    <property type="entry name" value="EP450IV"/>
</dbReference>
<evidence type="ECO:0000256" key="7">
    <source>
        <dbReference type="PIRSR" id="PIRSR602403-1"/>
    </source>
</evidence>
<gene>
    <name evidence="9" type="ORF">CMQ_355</name>
</gene>
<keyword evidence="10" id="KW-1185">Reference proteome</keyword>
<evidence type="ECO:0000256" key="1">
    <source>
        <dbReference type="ARBA" id="ARBA00001971"/>
    </source>
</evidence>
<dbReference type="InterPro" id="IPR036396">
    <property type="entry name" value="Cyt_P450_sf"/>
</dbReference>
<keyword evidence="5 7" id="KW-0408">Iron</keyword>
<evidence type="ECO:0000256" key="3">
    <source>
        <dbReference type="ARBA" id="ARBA00022617"/>
    </source>
</evidence>
<protein>
    <submittedName>
        <fullName evidence="9">Cytochrome p450 monooxygenase</fullName>
    </submittedName>
</protein>
<dbReference type="eggNOG" id="KOG0157">
    <property type="taxonomic scope" value="Eukaryota"/>
</dbReference>
<dbReference type="GO" id="GO:0020037">
    <property type="term" value="F:heme binding"/>
    <property type="evidence" value="ECO:0007669"/>
    <property type="project" value="InterPro"/>
</dbReference>
<dbReference type="AlphaFoldDB" id="F0XF85"/>
<dbReference type="GO" id="GO:0005506">
    <property type="term" value="F:iron ion binding"/>
    <property type="evidence" value="ECO:0007669"/>
    <property type="project" value="InterPro"/>
</dbReference>
<evidence type="ECO:0000256" key="4">
    <source>
        <dbReference type="ARBA" id="ARBA00022723"/>
    </source>
</evidence>
<dbReference type="InParanoid" id="F0XF85"/>
<keyword evidence="3 7" id="KW-0349">Heme</keyword>
<dbReference type="PROSITE" id="PS00086">
    <property type="entry name" value="CYTOCHROME_P450"/>
    <property type="match status" value="1"/>
</dbReference>
<feature type="binding site" description="axial binding residue" evidence="7">
    <location>
        <position position="481"/>
    </location>
    <ligand>
        <name>heme</name>
        <dbReference type="ChEBI" id="CHEBI:30413"/>
    </ligand>
    <ligandPart>
        <name>Fe</name>
        <dbReference type="ChEBI" id="CHEBI:18248"/>
    </ligandPart>
</feature>
<evidence type="ECO:0000256" key="8">
    <source>
        <dbReference type="RuleBase" id="RU000461"/>
    </source>
</evidence>
<comment type="cofactor">
    <cofactor evidence="1 7">
        <name>heme</name>
        <dbReference type="ChEBI" id="CHEBI:30413"/>
    </cofactor>
</comment>
<keyword evidence="8" id="KW-0560">Oxidoreductase</keyword>
<evidence type="ECO:0000313" key="10">
    <source>
        <dbReference type="Proteomes" id="UP000007796"/>
    </source>
</evidence>
<accession>F0XF85</accession>
<dbReference type="InterPro" id="IPR050121">
    <property type="entry name" value="Cytochrome_P450_monoxygenase"/>
</dbReference>
<dbReference type="Proteomes" id="UP000007796">
    <property type="component" value="Unassembled WGS sequence"/>
</dbReference>
<dbReference type="InterPro" id="IPR001128">
    <property type="entry name" value="Cyt_P450"/>
</dbReference>
<evidence type="ECO:0000313" key="9">
    <source>
        <dbReference type="EMBL" id="EFX03427.1"/>
    </source>
</evidence>
<name>F0XF85_GROCL</name>
<dbReference type="EMBL" id="GL629765">
    <property type="protein sequence ID" value="EFX03427.1"/>
    <property type="molecule type" value="Genomic_DNA"/>
</dbReference>
<dbReference type="InterPro" id="IPR002403">
    <property type="entry name" value="Cyt_P450_E_grp-IV"/>
</dbReference>
<organism evidence="10">
    <name type="scientific">Grosmannia clavigera (strain kw1407 / UAMH 11150)</name>
    <name type="common">Blue stain fungus</name>
    <name type="synonym">Graphiocladiella clavigera</name>
    <dbReference type="NCBI Taxonomy" id="655863"/>
    <lineage>
        <taxon>Eukaryota</taxon>
        <taxon>Fungi</taxon>
        <taxon>Dikarya</taxon>
        <taxon>Ascomycota</taxon>
        <taxon>Pezizomycotina</taxon>
        <taxon>Sordariomycetes</taxon>
        <taxon>Sordariomycetidae</taxon>
        <taxon>Ophiostomatales</taxon>
        <taxon>Ophiostomataceae</taxon>
        <taxon>Leptographium</taxon>
    </lineage>
</organism>
<dbReference type="PRINTS" id="PR00385">
    <property type="entry name" value="P450"/>
</dbReference>
<proteinExistence type="inferred from homology"/>
<dbReference type="STRING" id="655863.F0XF85"/>
<dbReference type="Gene3D" id="1.10.630.10">
    <property type="entry name" value="Cytochrome P450"/>
    <property type="match status" value="1"/>
</dbReference>
<dbReference type="GO" id="GO:0004497">
    <property type="term" value="F:monooxygenase activity"/>
    <property type="evidence" value="ECO:0007669"/>
    <property type="project" value="UniProtKB-KW"/>
</dbReference>
<evidence type="ECO:0000256" key="6">
    <source>
        <dbReference type="ARBA" id="ARBA00023033"/>
    </source>
</evidence>